<dbReference type="Proteomes" id="UP000006250">
    <property type="component" value="Unassembled WGS sequence"/>
</dbReference>
<gene>
    <name evidence="1" type="ORF">DesfrDRAFT_1004</name>
</gene>
<dbReference type="OrthoDB" id="996425at2"/>
<organism evidence="1 2">
    <name type="scientific">Solidesulfovibrio fructosivorans JJ]</name>
    <dbReference type="NCBI Taxonomy" id="596151"/>
    <lineage>
        <taxon>Bacteria</taxon>
        <taxon>Pseudomonadati</taxon>
        <taxon>Thermodesulfobacteriota</taxon>
        <taxon>Desulfovibrionia</taxon>
        <taxon>Desulfovibrionales</taxon>
        <taxon>Desulfovibrionaceae</taxon>
        <taxon>Solidesulfovibrio</taxon>
    </lineage>
</organism>
<proteinExistence type="predicted"/>
<reference evidence="1 2" key="1">
    <citation type="submission" date="2010-08" db="EMBL/GenBank/DDBJ databases">
        <title>The draft genome of Desulfovibrio fructosovorans JJ.</title>
        <authorList>
            <consortium name="US DOE Joint Genome Institute (JGI-PGF)"/>
            <person name="Lucas S."/>
            <person name="Copeland A."/>
            <person name="Lapidus A."/>
            <person name="Cheng J.-F."/>
            <person name="Bruce D."/>
            <person name="Goodwin L."/>
            <person name="Pitluck S."/>
            <person name="Land M.L."/>
            <person name="Hauser L."/>
            <person name="Chang Y.-J."/>
            <person name="Jeffries C."/>
            <person name="Wall J.D."/>
            <person name="Stahl D.A."/>
            <person name="Arkin A.P."/>
            <person name="Dehal P."/>
            <person name="Stolyar S.M."/>
            <person name="Hazen T.C."/>
            <person name="Woyke T.J."/>
        </authorList>
    </citation>
    <scope>NUCLEOTIDE SEQUENCE [LARGE SCALE GENOMIC DNA]</scope>
    <source>
        <strain evidence="1 2">JJ</strain>
    </source>
</reference>
<dbReference type="AlphaFoldDB" id="E1JTQ5"/>
<dbReference type="RefSeq" id="WP_005991711.1">
    <property type="nucleotide sequence ID" value="NZ_AECZ01000005.1"/>
</dbReference>
<protein>
    <submittedName>
        <fullName evidence="1">Uncharacterized protein</fullName>
    </submittedName>
</protein>
<sequence length="195" mass="21292" precursor="true">MKKSRRGAAYLFSLHPILTVSVLGLSLLVAARSVPARQARQGDGAGVASVCGRTDTYGCYTNQKYGYVIAWPKKLLTGQGEADAGDGQVFRAPDGQAELRCWARWNSLEPDSMKTLFERAQREEGLHVTYKRLGKKFFVVSGTKGDVIVYQKTIKSGQITATFVMTYATSRSGVFNPIVGDIAKSFVANPESMAR</sequence>
<accession>E1JTQ5</accession>
<comment type="caution">
    <text evidence="1">The sequence shown here is derived from an EMBL/GenBank/DDBJ whole genome shotgun (WGS) entry which is preliminary data.</text>
</comment>
<dbReference type="STRING" id="596151.DesfrDRAFT_1004"/>
<keyword evidence="2" id="KW-1185">Reference proteome</keyword>
<dbReference type="eggNOG" id="COG0515">
    <property type="taxonomic scope" value="Bacteria"/>
</dbReference>
<name>E1JTQ5_SOLFR</name>
<evidence type="ECO:0000313" key="1">
    <source>
        <dbReference type="EMBL" id="EFL52184.1"/>
    </source>
</evidence>
<evidence type="ECO:0000313" key="2">
    <source>
        <dbReference type="Proteomes" id="UP000006250"/>
    </source>
</evidence>
<dbReference type="EMBL" id="AECZ01000005">
    <property type="protein sequence ID" value="EFL52184.1"/>
    <property type="molecule type" value="Genomic_DNA"/>
</dbReference>